<evidence type="ECO:0000313" key="3">
    <source>
        <dbReference type="Proteomes" id="UP001224890"/>
    </source>
</evidence>
<feature type="region of interest" description="Disordered" evidence="1">
    <location>
        <begin position="1"/>
        <end position="152"/>
    </location>
</feature>
<dbReference type="RefSeq" id="XP_060435255.1">
    <property type="nucleotide sequence ID" value="XM_060571720.1"/>
</dbReference>
<comment type="caution">
    <text evidence="2">The sequence shown here is derived from an EMBL/GenBank/DDBJ whole genome shotgun (WGS) entry which is preliminary data.</text>
</comment>
<organism evidence="2 3">
    <name type="scientific">Colletotrichum godetiae</name>
    <dbReference type="NCBI Taxonomy" id="1209918"/>
    <lineage>
        <taxon>Eukaryota</taxon>
        <taxon>Fungi</taxon>
        <taxon>Dikarya</taxon>
        <taxon>Ascomycota</taxon>
        <taxon>Pezizomycotina</taxon>
        <taxon>Sordariomycetes</taxon>
        <taxon>Hypocreomycetidae</taxon>
        <taxon>Glomerellales</taxon>
        <taxon>Glomerellaceae</taxon>
        <taxon>Colletotrichum</taxon>
        <taxon>Colletotrichum acutatum species complex</taxon>
    </lineage>
</organism>
<dbReference type="EMBL" id="JAHMHR010000004">
    <property type="protein sequence ID" value="KAK1691560.1"/>
    <property type="molecule type" value="Genomic_DNA"/>
</dbReference>
<accession>A0AAJ0AWE7</accession>
<feature type="compositionally biased region" description="Polar residues" evidence="1">
    <location>
        <begin position="20"/>
        <end position="50"/>
    </location>
</feature>
<gene>
    <name evidence="2" type="ORF">BDP55DRAFT_627205</name>
</gene>
<evidence type="ECO:0000313" key="2">
    <source>
        <dbReference type="EMBL" id="KAK1691560.1"/>
    </source>
</evidence>
<sequence>MMVVALRSPPGHVPFHPPLQRNNNNTTSNAAHLQKNTESASASAFSSQGTGDEFVTSDDESADGVTGVEENVPARRRPRRPRKNPEAGSQSAKKRGPERPRTHLKNDQNGSPLAKEDGQNNPDGPVSSSAIVEQTHARWDKEASGGMTKRMLDETRLLRKEEKFDEPVRVPRHGLP</sequence>
<dbReference type="AlphaFoldDB" id="A0AAJ0AWE7"/>
<dbReference type="Proteomes" id="UP001224890">
    <property type="component" value="Unassembled WGS sequence"/>
</dbReference>
<protein>
    <submittedName>
        <fullName evidence="2">Uncharacterized protein</fullName>
    </submittedName>
</protein>
<evidence type="ECO:0000256" key="1">
    <source>
        <dbReference type="SAM" id="MobiDB-lite"/>
    </source>
</evidence>
<feature type="compositionally biased region" description="Basic and acidic residues" evidence="1">
    <location>
        <begin position="95"/>
        <end position="106"/>
    </location>
</feature>
<reference evidence="2" key="1">
    <citation type="submission" date="2021-06" db="EMBL/GenBank/DDBJ databases">
        <title>Comparative genomics, transcriptomics and evolutionary studies reveal genomic signatures of adaptation to plant cell wall in hemibiotrophic fungi.</title>
        <authorList>
            <consortium name="DOE Joint Genome Institute"/>
            <person name="Baroncelli R."/>
            <person name="Diaz J.F."/>
            <person name="Benocci T."/>
            <person name="Peng M."/>
            <person name="Battaglia E."/>
            <person name="Haridas S."/>
            <person name="Andreopoulos W."/>
            <person name="Labutti K."/>
            <person name="Pangilinan J."/>
            <person name="Floch G.L."/>
            <person name="Makela M.R."/>
            <person name="Henrissat B."/>
            <person name="Grigoriev I.V."/>
            <person name="Crouch J.A."/>
            <person name="De Vries R.P."/>
            <person name="Sukno S.A."/>
            <person name="Thon M.R."/>
        </authorList>
    </citation>
    <scope>NUCLEOTIDE SEQUENCE</scope>
    <source>
        <strain evidence="2">CBS 193.32</strain>
    </source>
</reference>
<name>A0AAJ0AWE7_9PEZI</name>
<keyword evidence="3" id="KW-1185">Reference proteome</keyword>
<feature type="compositionally biased region" description="Polar residues" evidence="1">
    <location>
        <begin position="119"/>
        <end position="132"/>
    </location>
</feature>
<dbReference type="GeneID" id="85456246"/>
<proteinExistence type="predicted"/>